<evidence type="ECO:0008006" key="3">
    <source>
        <dbReference type="Google" id="ProtNLM"/>
    </source>
</evidence>
<accession>A0ABW7CEM5</accession>
<comment type="caution">
    <text evidence="1">The sequence shown here is derived from an EMBL/GenBank/DDBJ whole genome shotgun (WGS) entry which is preliminary data.</text>
</comment>
<sequence>MTKLNRIYLDRHHTYSPRLTSTFELRCILAEILQKNSHILISSPTKSILDPEIFLTNLKTHANVYQASLSRQFAADFPPSIEQTTLKDEPKDWYIKTADFGDECDRILQHRDGRYTQLLEDIATYHHLLQNHCDRVIILRPHDYGRYDVQVNAAMQCLGYTPAQFQFIIVQPIHLYAFHQPSQKLQRIPDLPLEELQKVVDMDTLRWHCFSSPLTKPAPINLSTVGQPTDSLYQLKAIYAQCCSLIESAYQQGIIDHNSALHESWNESEALKSLENLSWESPLEQQLVAQVQAVPELLDRCAELVSLEPLTAHLKSISQNCSQWFETLALTPQSCLLLLIMRSLILFFLKDLLNISIL</sequence>
<dbReference type="InterPro" id="IPR014729">
    <property type="entry name" value="Rossmann-like_a/b/a_fold"/>
</dbReference>
<keyword evidence="2" id="KW-1185">Reference proteome</keyword>
<evidence type="ECO:0000313" key="2">
    <source>
        <dbReference type="Proteomes" id="UP001604335"/>
    </source>
</evidence>
<organism evidence="1 2">
    <name type="scientific">Limnothrix redekei LRLZ20PSL1</name>
    <dbReference type="NCBI Taxonomy" id="3112953"/>
    <lineage>
        <taxon>Bacteria</taxon>
        <taxon>Bacillati</taxon>
        <taxon>Cyanobacteriota</taxon>
        <taxon>Cyanophyceae</taxon>
        <taxon>Pseudanabaenales</taxon>
        <taxon>Pseudanabaenaceae</taxon>
        <taxon>Limnothrix</taxon>
    </lineage>
</organism>
<dbReference type="SUPFAM" id="SSF52374">
    <property type="entry name" value="Nucleotidylyl transferase"/>
    <property type="match status" value="1"/>
</dbReference>
<dbReference type="EMBL" id="JAZAQF010000091">
    <property type="protein sequence ID" value="MFG3819482.1"/>
    <property type="molecule type" value="Genomic_DNA"/>
</dbReference>
<reference evidence="2" key="1">
    <citation type="journal article" date="2024" name="Algal Res.">
        <title>Biochemical, toxicological and genomic investigation of a high-biomass producing Limnothrix strain isolated from Italian shallow drinking water reservoir.</title>
        <authorList>
            <person name="Simonazzi M."/>
            <person name="Shishido T.K."/>
            <person name="Delbaje E."/>
            <person name="Wahlsten M."/>
            <person name="Fewer D.P."/>
            <person name="Sivonen K."/>
            <person name="Pezzolesi L."/>
            <person name="Pistocchi R."/>
        </authorList>
    </citation>
    <scope>NUCLEOTIDE SEQUENCE [LARGE SCALE GENOMIC DNA]</scope>
    <source>
        <strain evidence="2">LRLZ20PSL1</strain>
    </source>
</reference>
<dbReference type="RefSeq" id="WP_393015421.1">
    <property type="nucleotide sequence ID" value="NZ_JAZAQF010000091.1"/>
</dbReference>
<dbReference type="Gene3D" id="3.40.50.620">
    <property type="entry name" value="HUPs"/>
    <property type="match status" value="1"/>
</dbReference>
<dbReference type="Proteomes" id="UP001604335">
    <property type="component" value="Unassembled WGS sequence"/>
</dbReference>
<dbReference type="Gene3D" id="1.10.730.10">
    <property type="entry name" value="Isoleucyl-tRNA Synthetase, Domain 1"/>
    <property type="match status" value="1"/>
</dbReference>
<evidence type="ECO:0000313" key="1">
    <source>
        <dbReference type="EMBL" id="MFG3819482.1"/>
    </source>
</evidence>
<name>A0ABW7CEM5_9CYAN</name>
<gene>
    <name evidence="1" type="ORF">VPK24_17690</name>
</gene>
<protein>
    <recommendedName>
        <fullName evidence="3">DALR anticodon binding domain-containing protein</fullName>
    </recommendedName>
</protein>
<proteinExistence type="predicted"/>